<gene>
    <name evidence="6" type="ordered locus">Pyrfu_0343</name>
</gene>
<accession>G0EFP4</accession>
<name>G0EFP4_PYRF1</name>
<evidence type="ECO:0000259" key="5">
    <source>
        <dbReference type="Pfam" id="PF01935"/>
    </source>
</evidence>
<dbReference type="SUPFAM" id="SSF52540">
    <property type="entry name" value="P-loop containing nucleoside triphosphate hydrolases"/>
    <property type="match status" value="1"/>
</dbReference>
<dbReference type="InParanoid" id="G0EFP4"/>
<dbReference type="Gene3D" id="3.40.50.300">
    <property type="entry name" value="P-loop containing nucleotide triphosphate hydrolases"/>
    <property type="match status" value="1"/>
</dbReference>
<organism evidence="6 7">
    <name type="scientific">Pyrolobus fumarii (strain DSM 11204 / 1A)</name>
    <dbReference type="NCBI Taxonomy" id="694429"/>
    <lineage>
        <taxon>Archaea</taxon>
        <taxon>Thermoproteota</taxon>
        <taxon>Thermoprotei</taxon>
        <taxon>Desulfurococcales</taxon>
        <taxon>Pyrodictiaceae</taxon>
        <taxon>Pyrolobus</taxon>
    </lineage>
</organism>
<dbReference type="Proteomes" id="UP000001037">
    <property type="component" value="Chromosome"/>
</dbReference>
<sequence>MYAYKIHPIGFPLLPEEEQEAIIDSFRVLLDKLEKTTQLIVRRVVVKIEGEEVPGYEFYIASEQRLDPLLSRAGLRYEPLLEPPPPLIDPGRCELRRSYAVCGGRVYRVVTVYGLPRVLAEGFLYNLYPHLEEARLCVTPLSRHAAFRLLRSRRKLLEMLVASWQIEGKAPRLEKLEELQLVSELMEEVAAREARLHAVRVALVVSGSTPSEAREAARLLIRELDALGFAAGDSTIYYYKVYECEEPKPIFTDSVTLAAFYPFITTQLVEPGGIYLGRSLLDDTPVVLDLWARTSYNVVVLGMMGYGKSAFAKKITLGYSRLDPELRVYIIDRTGEYIRVGKAMNADIFELKRGVKAGLDPFRLMHPEHAATFIAALLSLEPDLKAELQRLASRCTSLEEVANKASERLRERLLALLEGPLGFLFTGQEPKPGKRVVIVLREMGSPEAERLAAALSLLVILKRVREEPRSVRKIVVLDEFVQVLEAFRDYDVVSALLQAFRDSRKLYTSFVHIAHDPRDVSASRAARVIAVQLSSLKVLFHHDYDAAQAAAELFGLTDQEKELIMSADVGDALILTEGLRLPVHVVLKEEEQELFETRPWATAGSGFSKLESGHGGG</sequence>
<comment type="similarity">
    <text evidence="1">Belongs to the HerA family.</text>
</comment>
<protein>
    <recommendedName>
        <fullName evidence="5">Helicase HerA central domain-containing protein</fullName>
    </recommendedName>
</protein>
<dbReference type="Gene3D" id="1.10.8.730">
    <property type="match status" value="1"/>
</dbReference>
<dbReference type="eggNOG" id="arCOG04035">
    <property type="taxonomic scope" value="Archaea"/>
</dbReference>
<evidence type="ECO:0000256" key="2">
    <source>
        <dbReference type="ARBA" id="ARBA00034617"/>
    </source>
</evidence>
<dbReference type="KEGG" id="pfm:Pyrfu_0343"/>
<evidence type="ECO:0000256" key="1">
    <source>
        <dbReference type="ARBA" id="ARBA00007816"/>
    </source>
</evidence>
<dbReference type="EMBL" id="CP002838">
    <property type="protein sequence ID" value="AEM38215.1"/>
    <property type="molecule type" value="Genomic_DNA"/>
</dbReference>
<dbReference type="PANTHER" id="PTHR42957">
    <property type="entry name" value="HELICASE MJ1565-RELATED"/>
    <property type="match status" value="1"/>
</dbReference>
<evidence type="ECO:0000256" key="4">
    <source>
        <dbReference type="ARBA" id="ARBA00048988"/>
    </source>
</evidence>
<keyword evidence="7" id="KW-1185">Reference proteome</keyword>
<comment type="catalytic activity">
    <reaction evidence="2">
        <text>Couples ATP hydrolysis with the unwinding of duplex DNA by translocating in the 3'-5' direction.</text>
        <dbReference type="EC" id="5.6.2.4"/>
    </reaction>
</comment>
<dbReference type="PANTHER" id="PTHR42957:SF1">
    <property type="entry name" value="HELICASE MJ1565-RELATED"/>
    <property type="match status" value="1"/>
</dbReference>
<dbReference type="AlphaFoldDB" id="G0EFP4"/>
<dbReference type="HOGENOM" id="CLU_442568_0_0_2"/>
<reference evidence="6 7" key="1">
    <citation type="journal article" date="2011" name="Stand. Genomic Sci.">
        <title>Complete genome sequence of the hyperthermophilic chemolithoautotroph Pyrolobus fumarii type strain (1A).</title>
        <authorList>
            <person name="Anderson I."/>
            <person name="Goker M."/>
            <person name="Nolan M."/>
            <person name="Lucas S."/>
            <person name="Hammon N."/>
            <person name="Deshpande S."/>
            <person name="Cheng J.F."/>
            <person name="Tapia R."/>
            <person name="Han C."/>
            <person name="Goodwin L."/>
            <person name="Pitluck S."/>
            <person name="Huntemann M."/>
            <person name="Liolios K."/>
            <person name="Ivanova N."/>
            <person name="Pagani I."/>
            <person name="Mavromatis K."/>
            <person name="Ovchinikova G."/>
            <person name="Pati A."/>
            <person name="Chen A."/>
            <person name="Palaniappan K."/>
            <person name="Land M."/>
            <person name="Hauser L."/>
            <person name="Brambilla E.M."/>
            <person name="Huber H."/>
            <person name="Yasawong M."/>
            <person name="Rohde M."/>
            <person name="Spring S."/>
            <person name="Abt B."/>
            <person name="Sikorski J."/>
            <person name="Wirth R."/>
            <person name="Detter J.C."/>
            <person name="Woyke T."/>
            <person name="Bristow J."/>
            <person name="Eisen J.A."/>
            <person name="Markowitz V."/>
            <person name="Hugenholtz P."/>
            <person name="Kyrpides N.C."/>
            <person name="Klenk H.P."/>
            <person name="Lapidus A."/>
        </authorList>
    </citation>
    <scope>NUCLEOTIDE SEQUENCE [LARGE SCALE GENOMIC DNA]</scope>
    <source>
        <strain evidence="7">DSM 11204 / 1A</strain>
    </source>
</reference>
<proteinExistence type="inferred from homology"/>
<dbReference type="InterPro" id="IPR027417">
    <property type="entry name" value="P-loop_NTPase"/>
</dbReference>
<evidence type="ECO:0000313" key="7">
    <source>
        <dbReference type="Proteomes" id="UP000001037"/>
    </source>
</evidence>
<feature type="domain" description="Helicase HerA central" evidence="5">
    <location>
        <begin position="275"/>
        <end position="395"/>
    </location>
</feature>
<dbReference type="GO" id="GO:0043139">
    <property type="term" value="F:5'-3' DNA helicase activity"/>
    <property type="evidence" value="ECO:0007669"/>
    <property type="project" value="UniProtKB-EC"/>
</dbReference>
<evidence type="ECO:0000256" key="3">
    <source>
        <dbReference type="ARBA" id="ARBA00048954"/>
    </source>
</evidence>
<comment type="catalytic activity">
    <reaction evidence="3">
        <text>ATP + H2O = ADP + phosphate + H(+)</text>
        <dbReference type="Rhea" id="RHEA:13065"/>
        <dbReference type="ChEBI" id="CHEBI:15377"/>
        <dbReference type="ChEBI" id="CHEBI:15378"/>
        <dbReference type="ChEBI" id="CHEBI:30616"/>
        <dbReference type="ChEBI" id="CHEBI:43474"/>
        <dbReference type="ChEBI" id="CHEBI:456216"/>
        <dbReference type="EC" id="5.6.2.3"/>
    </reaction>
</comment>
<dbReference type="InterPro" id="IPR002789">
    <property type="entry name" value="HerA_central"/>
</dbReference>
<dbReference type="eggNOG" id="arCOG07496">
    <property type="taxonomic scope" value="Archaea"/>
</dbReference>
<dbReference type="Pfam" id="PF01935">
    <property type="entry name" value="DUF87"/>
    <property type="match status" value="1"/>
</dbReference>
<dbReference type="STRING" id="694429.Pyrfu_0343"/>
<dbReference type="GO" id="GO:0043138">
    <property type="term" value="F:3'-5' DNA helicase activity"/>
    <property type="evidence" value="ECO:0007669"/>
    <property type="project" value="UniProtKB-EC"/>
</dbReference>
<evidence type="ECO:0000313" key="6">
    <source>
        <dbReference type="EMBL" id="AEM38215.1"/>
    </source>
</evidence>
<dbReference type="InterPro" id="IPR008571">
    <property type="entry name" value="HerA-like"/>
</dbReference>
<comment type="catalytic activity">
    <reaction evidence="4">
        <text>ATP + H2O = ADP + phosphate + H(+)</text>
        <dbReference type="Rhea" id="RHEA:13065"/>
        <dbReference type="ChEBI" id="CHEBI:15377"/>
        <dbReference type="ChEBI" id="CHEBI:15378"/>
        <dbReference type="ChEBI" id="CHEBI:30616"/>
        <dbReference type="ChEBI" id="CHEBI:43474"/>
        <dbReference type="ChEBI" id="CHEBI:456216"/>
        <dbReference type="EC" id="5.6.2.4"/>
    </reaction>
</comment>